<gene>
    <name evidence="6" type="ORF">Pa4123_92310</name>
</gene>
<evidence type="ECO:0000256" key="1">
    <source>
        <dbReference type="ARBA" id="ARBA00022630"/>
    </source>
</evidence>
<protein>
    <submittedName>
        <fullName evidence="6">F420-dependent oxidoreductase</fullName>
    </submittedName>
</protein>
<dbReference type="InterPro" id="IPR019921">
    <property type="entry name" value="Lucif-like_OxRdtase_Rv2161c"/>
</dbReference>
<keyword evidence="1" id="KW-0285">Flavoprotein</keyword>
<dbReference type="Proteomes" id="UP001144280">
    <property type="component" value="Unassembled WGS sequence"/>
</dbReference>
<feature type="domain" description="Luciferase-like" evidence="5">
    <location>
        <begin position="14"/>
        <end position="193"/>
    </location>
</feature>
<dbReference type="RefSeq" id="WP_281906489.1">
    <property type="nucleotide sequence ID" value="NZ_BSDI01000121.1"/>
</dbReference>
<reference evidence="6" key="1">
    <citation type="submission" date="2022-12" db="EMBL/GenBank/DDBJ databases">
        <title>New Phytohabitans aurantiacus sp. RD004123 nov., an actinomycete isolated from soil.</title>
        <authorList>
            <person name="Triningsih D.W."/>
            <person name="Harunari E."/>
            <person name="Igarashi Y."/>
        </authorList>
    </citation>
    <scope>NUCLEOTIDE SEQUENCE</scope>
    <source>
        <strain evidence="6">RD004123</strain>
    </source>
</reference>
<evidence type="ECO:0000313" key="6">
    <source>
        <dbReference type="EMBL" id="GLI03950.1"/>
    </source>
</evidence>
<dbReference type="InterPro" id="IPR036661">
    <property type="entry name" value="Luciferase-like_sf"/>
</dbReference>
<evidence type="ECO:0000256" key="2">
    <source>
        <dbReference type="ARBA" id="ARBA00022643"/>
    </source>
</evidence>
<dbReference type="Pfam" id="PF00296">
    <property type="entry name" value="Bac_luciferase"/>
    <property type="match status" value="1"/>
</dbReference>
<evidence type="ECO:0000256" key="4">
    <source>
        <dbReference type="ARBA" id="ARBA00023033"/>
    </source>
</evidence>
<dbReference type="InterPro" id="IPR011251">
    <property type="entry name" value="Luciferase-like_dom"/>
</dbReference>
<accession>A0ABQ5RDB8</accession>
<dbReference type="PANTHER" id="PTHR42847">
    <property type="entry name" value="ALKANESULFONATE MONOOXYGENASE"/>
    <property type="match status" value="1"/>
</dbReference>
<dbReference type="PANTHER" id="PTHR42847:SF4">
    <property type="entry name" value="ALKANESULFONATE MONOOXYGENASE-RELATED"/>
    <property type="match status" value="1"/>
</dbReference>
<dbReference type="NCBIfam" id="TIGR03619">
    <property type="entry name" value="F420_Rv2161c"/>
    <property type="match status" value="1"/>
</dbReference>
<keyword evidence="2" id="KW-0288">FMN</keyword>
<dbReference type="CDD" id="cd00945">
    <property type="entry name" value="Aldolase_Class_I"/>
    <property type="match status" value="1"/>
</dbReference>
<name>A0ABQ5RDB8_9ACTN</name>
<proteinExistence type="predicted"/>
<keyword evidence="7" id="KW-1185">Reference proteome</keyword>
<evidence type="ECO:0000313" key="7">
    <source>
        <dbReference type="Proteomes" id="UP001144280"/>
    </source>
</evidence>
<keyword evidence="3" id="KW-0560">Oxidoreductase</keyword>
<evidence type="ECO:0000256" key="3">
    <source>
        <dbReference type="ARBA" id="ARBA00023002"/>
    </source>
</evidence>
<dbReference type="EMBL" id="BSDI01000121">
    <property type="protein sequence ID" value="GLI03950.1"/>
    <property type="molecule type" value="Genomic_DNA"/>
</dbReference>
<organism evidence="6 7">
    <name type="scientific">Phytohabitans aurantiacus</name>
    <dbReference type="NCBI Taxonomy" id="3016789"/>
    <lineage>
        <taxon>Bacteria</taxon>
        <taxon>Bacillati</taxon>
        <taxon>Actinomycetota</taxon>
        <taxon>Actinomycetes</taxon>
        <taxon>Micromonosporales</taxon>
        <taxon>Micromonosporaceae</taxon>
    </lineage>
</organism>
<dbReference type="Gene3D" id="3.20.20.30">
    <property type="entry name" value="Luciferase-like domain"/>
    <property type="match status" value="1"/>
</dbReference>
<evidence type="ECO:0000259" key="5">
    <source>
        <dbReference type="Pfam" id="PF00296"/>
    </source>
</evidence>
<dbReference type="SUPFAM" id="SSF51679">
    <property type="entry name" value="Bacterial luciferase-like"/>
    <property type="match status" value="1"/>
</dbReference>
<keyword evidence="4" id="KW-0503">Monooxygenase</keyword>
<sequence>MTRLGFNVPNFGPEADPDTLLAWARFAEDSGFSTIVVSDHVAPTPEVTALYPSPFYDPFTLLAWLAGQTTTVHLGTSVTVLPYRHPLLTARLSAMLHVLSGGRFVLGAGSGWSRTEFAALGLDASARGATTDAYLEIITRAWAEPTVSAAPHFHDVATGPNPSDGRVPLWIGGAGKAAIRRAARFATAWHPINPTLSWLRDTGLPALASAGRPMPGLVPRIKARLQPEPAPPDRPLGVGTLDQVVGDVAALVEAGASEVILDPNPDSPRPRDFATERRHLLEIRDAFRARSL</sequence>
<comment type="caution">
    <text evidence="6">The sequence shown here is derived from an EMBL/GenBank/DDBJ whole genome shotgun (WGS) entry which is preliminary data.</text>
</comment>
<dbReference type="InterPro" id="IPR050172">
    <property type="entry name" value="SsuD_RutA_monooxygenase"/>
</dbReference>